<reference evidence="9 10" key="1">
    <citation type="submission" date="2019-06" db="EMBL/GenBank/DDBJ databases">
        <title>Genome analyses of bacteria isolated from kimchi.</title>
        <authorList>
            <person name="Lee S."/>
            <person name="Ahn S."/>
            <person name="Roh S."/>
        </authorList>
    </citation>
    <scope>NUCLEOTIDE SEQUENCE [LARGE SCALE GENOMIC DNA]</scope>
    <source>
        <strain evidence="9 10">CBA4606</strain>
    </source>
</reference>
<dbReference type="OrthoDB" id="29650at2"/>
<dbReference type="PROSITE" id="PS00092">
    <property type="entry name" value="N6_MTASE"/>
    <property type="match status" value="1"/>
</dbReference>
<dbReference type="GO" id="GO:0052914">
    <property type="term" value="F:16S rRNA (guanine(1207)-N(2))-methyltransferase activity"/>
    <property type="evidence" value="ECO:0007669"/>
    <property type="project" value="UniProtKB-EC"/>
</dbReference>
<dbReference type="SUPFAM" id="SSF53335">
    <property type="entry name" value="S-adenosyl-L-methionine-dependent methyltransferases"/>
    <property type="match status" value="1"/>
</dbReference>
<keyword evidence="4 6" id="KW-0808">Transferase</keyword>
<dbReference type="HAMAP" id="MF_01862">
    <property type="entry name" value="16SrRNA_methyltr_C"/>
    <property type="match status" value="1"/>
</dbReference>
<dbReference type="InterPro" id="IPR029063">
    <property type="entry name" value="SAM-dependent_MTases_sf"/>
</dbReference>
<dbReference type="EC" id="2.1.1.172" evidence="6"/>
<evidence type="ECO:0000256" key="5">
    <source>
        <dbReference type="ARBA" id="ARBA00022691"/>
    </source>
</evidence>
<dbReference type="KEGG" id="paur:FGL86_09200"/>
<evidence type="ECO:0000313" key="9">
    <source>
        <dbReference type="EMBL" id="QEA39230.1"/>
    </source>
</evidence>
<dbReference type="Gene3D" id="3.40.50.150">
    <property type="entry name" value="Vaccinia Virus protein VP39"/>
    <property type="match status" value="2"/>
</dbReference>
<keyword evidence="1 6" id="KW-0963">Cytoplasm</keyword>
<keyword evidence="5 6" id="KW-0949">S-adenosyl-L-methionine</keyword>
<evidence type="ECO:0000259" key="8">
    <source>
        <dbReference type="Pfam" id="PF08468"/>
    </source>
</evidence>
<accession>A0A5B8SWR9</accession>
<dbReference type="InterPro" id="IPR013675">
    <property type="entry name" value="Mtase_sm_N"/>
</dbReference>
<dbReference type="RefSeq" id="WP_147184282.1">
    <property type="nucleotide sequence ID" value="NZ_CP042382.1"/>
</dbReference>
<feature type="domain" description="Methyltransferase small N-terminal" evidence="8">
    <location>
        <begin position="70"/>
        <end position="141"/>
    </location>
</feature>
<keyword evidence="3 6" id="KW-0489">Methyltransferase</keyword>
<dbReference type="GO" id="GO:0003676">
    <property type="term" value="F:nucleic acid binding"/>
    <property type="evidence" value="ECO:0007669"/>
    <property type="project" value="InterPro"/>
</dbReference>
<name>A0A5B8SWR9_9GAMM</name>
<keyword evidence="2 6" id="KW-0698">rRNA processing</keyword>
<comment type="similarity">
    <text evidence="6">Belongs to the methyltransferase superfamily. RsmC family.</text>
</comment>
<comment type="subcellular location">
    <subcellularLocation>
        <location evidence="6">Cytoplasm</location>
    </subcellularLocation>
</comment>
<dbReference type="InterPro" id="IPR007848">
    <property type="entry name" value="Small_mtfrase_dom"/>
</dbReference>
<gene>
    <name evidence="6" type="primary">rsmC</name>
    <name evidence="9" type="ORF">FGL86_09200</name>
</gene>
<dbReference type="EMBL" id="CP042382">
    <property type="protein sequence ID" value="QEA39230.1"/>
    <property type="molecule type" value="Genomic_DNA"/>
</dbReference>
<evidence type="ECO:0000256" key="3">
    <source>
        <dbReference type="ARBA" id="ARBA00022603"/>
    </source>
</evidence>
<comment type="catalytic activity">
    <reaction evidence="6">
        <text>guanosine(1207) in 16S rRNA + S-adenosyl-L-methionine = N(2)-methylguanosine(1207) in 16S rRNA + S-adenosyl-L-homocysteine + H(+)</text>
        <dbReference type="Rhea" id="RHEA:42736"/>
        <dbReference type="Rhea" id="RHEA-COMP:10213"/>
        <dbReference type="Rhea" id="RHEA-COMP:10214"/>
        <dbReference type="ChEBI" id="CHEBI:15378"/>
        <dbReference type="ChEBI" id="CHEBI:57856"/>
        <dbReference type="ChEBI" id="CHEBI:59789"/>
        <dbReference type="ChEBI" id="CHEBI:74269"/>
        <dbReference type="ChEBI" id="CHEBI:74481"/>
        <dbReference type="EC" id="2.1.1.172"/>
    </reaction>
</comment>
<evidence type="ECO:0000256" key="2">
    <source>
        <dbReference type="ARBA" id="ARBA00022552"/>
    </source>
</evidence>
<dbReference type="Pfam" id="PF05175">
    <property type="entry name" value="MTS"/>
    <property type="match status" value="1"/>
</dbReference>
<organism evidence="9 10">
    <name type="scientific">Pistricoccus aurantiacus</name>
    <dbReference type="NCBI Taxonomy" id="1883414"/>
    <lineage>
        <taxon>Bacteria</taxon>
        <taxon>Pseudomonadati</taxon>
        <taxon>Pseudomonadota</taxon>
        <taxon>Gammaproteobacteria</taxon>
        <taxon>Oceanospirillales</taxon>
        <taxon>Halomonadaceae</taxon>
        <taxon>Pistricoccus</taxon>
    </lineage>
</organism>
<evidence type="ECO:0000256" key="4">
    <source>
        <dbReference type="ARBA" id="ARBA00022679"/>
    </source>
</evidence>
<sequence length="330" mass="36722">MSAQTPVCQLLQRQDMDYRDWLWVAPPRDTWLEAGQGRLLSADHSILEAWREQGRPVHSALDSDLGSPPGAVLFWPKTHALGEWWLLKLCQDLPEGTPLQVVGENQGGIKRVLKVLAALGLGCRKLDSARRCSLFDTKLRRVGIDPELAWTRFEAQELTLISHPGVFGHGKLDEGTQLLLEALPELLPKGDCRVLDMGCGDGVIAAWLARRGARVSAVDSNLFAVEATRRTLATNRLEGRALSSDVYSALNDERFDVIVSNPPFHQERSIDYGPAARLIEQAPAHLEKGGRLVLVANTFLPYADRLEAAFGSFRVIADDRRFRVYEVQKN</sequence>
<protein>
    <recommendedName>
        <fullName evidence="6">Ribosomal RNA small subunit methyltransferase C</fullName>
        <ecNumber evidence="6">2.1.1.172</ecNumber>
    </recommendedName>
    <alternativeName>
        <fullName evidence="6">16S rRNA m2G1207 methyltransferase</fullName>
    </alternativeName>
    <alternativeName>
        <fullName evidence="6">rRNA (guanine-N(2)-)-methyltransferase RsmC</fullName>
    </alternativeName>
</protein>
<dbReference type="InterPro" id="IPR046977">
    <property type="entry name" value="RsmC/RlmG"/>
</dbReference>
<feature type="domain" description="Methyltransferase small" evidence="7">
    <location>
        <begin position="157"/>
        <end position="326"/>
    </location>
</feature>
<dbReference type="PANTHER" id="PTHR47816:SF4">
    <property type="entry name" value="RIBOSOMAL RNA SMALL SUBUNIT METHYLTRANSFERASE C"/>
    <property type="match status" value="1"/>
</dbReference>
<dbReference type="InterPro" id="IPR002052">
    <property type="entry name" value="DNA_methylase_N6_adenine_CS"/>
</dbReference>
<dbReference type="Proteomes" id="UP000321272">
    <property type="component" value="Chromosome"/>
</dbReference>
<evidence type="ECO:0000256" key="1">
    <source>
        <dbReference type="ARBA" id="ARBA00022490"/>
    </source>
</evidence>
<comment type="subunit">
    <text evidence="6">Monomer.</text>
</comment>
<evidence type="ECO:0000256" key="6">
    <source>
        <dbReference type="HAMAP-Rule" id="MF_01862"/>
    </source>
</evidence>
<dbReference type="Pfam" id="PF08468">
    <property type="entry name" value="MTS_N"/>
    <property type="match status" value="1"/>
</dbReference>
<dbReference type="GO" id="GO:0005737">
    <property type="term" value="C:cytoplasm"/>
    <property type="evidence" value="ECO:0007669"/>
    <property type="project" value="UniProtKB-SubCell"/>
</dbReference>
<keyword evidence="10" id="KW-1185">Reference proteome</keyword>
<evidence type="ECO:0000313" key="10">
    <source>
        <dbReference type="Proteomes" id="UP000321272"/>
    </source>
</evidence>
<dbReference type="AlphaFoldDB" id="A0A5B8SWR9"/>
<proteinExistence type="inferred from homology"/>
<dbReference type="InterPro" id="IPR023543">
    <property type="entry name" value="rRNA_ssu_MeTfrase_C"/>
</dbReference>
<dbReference type="CDD" id="cd02440">
    <property type="entry name" value="AdoMet_MTases"/>
    <property type="match status" value="1"/>
</dbReference>
<comment type="function">
    <text evidence="6">Specifically methylates the guanine in position 1207 of 16S rRNA in the 30S particle.</text>
</comment>
<dbReference type="PANTHER" id="PTHR47816">
    <property type="entry name" value="RIBOSOMAL RNA SMALL SUBUNIT METHYLTRANSFERASE C"/>
    <property type="match status" value="1"/>
</dbReference>
<evidence type="ECO:0000259" key="7">
    <source>
        <dbReference type="Pfam" id="PF05175"/>
    </source>
</evidence>